<dbReference type="PROSITE" id="PS51197">
    <property type="entry name" value="HTH_RRF2_2"/>
    <property type="match status" value="1"/>
</dbReference>
<dbReference type="RefSeq" id="WP_094016892.1">
    <property type="nucleotide sequence ID" value="NZ_NMQW01000033.1"/>
</dbReference>
<gene>
    <name evidence="1" type="ORF">CF651_21290</name>
</gene>
<dbReference type="OrthoDB" id="32510at2"/>
<dbReference type="PANTHER" id="PTHR33221:SF15">
    <property type="entry name" value="HTH-TYPE TRANSCRIPTIONAL REGULATOR YWGB-RELATED"/>
    <property type="match status" value="1"/>
</dbReference>
<dbReference type="SUPFAM" id="SSF46785">
    <property type="entry name" value="Winged helix' DNA-binding domain"/>
    <property type="match status" value="1"/>
</dbReference>
<dbReference type="GO" id="GO:0005829">
    <property type="term" value="C:cytosol"/>
    <property type="evidence" value="ECO:0007669"/>
    <property type="project" value="TreeGrafter"/>
</dbReference>
<dbReference type="EMBL" id="NMQW01000033">
    <property type="protein sequence ID" value="OXM84320.1"/>
    <property type="molecule type" value="Genomic_DNA"/>
</dbReference>
<protein>
    <submittedName>
        <fullName evidence="1">Rrf2 family transcriptional regulator</fullName>
    </submittedName>
</protein>
<dbReference type="GO" id="GO:0003700">
    <property type="term" value="F:DNA-binding transcription factor activity"/>
    <property type="evidence" value="ECO:0007669"/>
    <property type="project" value="TreeGrafter"/>
</dbReference>
<dbReference type="InterPro" id="IPR036390">
    <property type="entry name" value="WH_DNA-bd_sf"/>
</dbReference>
<keyword evidence="2" id="KW-1185">Reference proteome</keyword>
<dbReference type="PANTHER" id="PTHR33221">
    <property type="entry name" value="WINGED HELIX-TURN-HELIX TRANSCRIPTIONAL REGULATOR, RRF2 FAMILY"/>
    <property type="match status" value="1"/>
</dbReference>
<dbReference type="AlphaFoldDB" id="A0A229ULM6"/>
<organism evidence="1 2">
    <name type="scientific">Paenibacillus rigui</name>
    <dbReference type="NCBI Taxonomy" id="554312"/>
    <lineage>
        <taxon>Bacteria</taxon>
        <taxon>Bacillati</taxon>
        <taxon>Bacillota</taxon>
        <taxon>Bacilli</taxon>
        <taxon>Bacillales</taxon>
        <taxon>Paenibacillaceae</taxon>
        <taxon>Paenibacillus</taxon>
    </lineage>
</organism>
<dbReference type="PROSITE" id="PS01332">
    <property type="entry name" value="HTH_RRF2_1"/>
    <property type="match status" value="1"/>
</dbReference>
<dbReference type="InterPro" id="IPR036388">
    <property type="entry name" value="WH-like_DNA-bd_sf"/>
</dbReference>
<accession>A0A229ULM6</accession>
<sequence>MNTNRINQIGPPRFRVATHILIRLAKDRGFLSSAAIACEVHSHATFLRRVLASLAQAGIVETREGRDGGYGLKLPAEQITLGDIYIAVKGDCQQQPMEACAGIVQLDQALETIMEAADQQTIEYLRKYTILDLVHMAAQSD</sequence>
<comment type="caution">
    <text evidence="1">The sequence shown here is derived from an EMBL/GenBank/DDBJ whole genome shotgun (WGS) entry which is preliminary data.</text>
</comment>
<name>A0A229ULM6_9BACL</name>
<evidence type="ECO:0000313" key="1">
    <source>
        <dbReference type="EMBL" id="OXM84320.1"/>
    </source>
</evidence>
<evidence type="ECO:0000313" key="2">
    <source>
        <dbReference type="Proteomes" id="UP000215509"/>
    </source>
</evidence>
<dbReference type="Proteomes" id="UP000215509">
    <property type="component" value="Unassembled WGS sequence"/>
</dbReference>
<proteinExistence type="predicted"/>
<dbReference type="Pfam" id="PF02082">
    <property type="entry name" value="Rrf2"/>
    <property type="match status" value="1"/>
</dbReference>
<dbReference type="InterPro" id="IPR030489">
    <property type="entry name" value="TR_Rrf2-type_CS"/>
</dbReference>
<reference evidence="1 2" key="1">
    <citation type="submission" date="2017-07" db="EMBL/GenBank/DDBJ databases">
        <title>Genome sequencing and assembly of Paenibacillus rigui.</title>
        <authorList>
            <person name="Mayilraj S."/>
        </authorList>
    </citation>
    <scope>NUCLEOTIDE SEQUENCE [LARGE SCALE GENOMIC DNA]</scope>
    <source>
        <strain evidence="1 2">JCM 16352</strain>
    </source>
</reference>
<dbReference type="InterPro" id="IPR000944">
    <property type="entry name" value="Tscrpt_reg_Rrf2"/>
</dbReference>
<dbReference type="Gene3D" id="1.10.10.10">
    <property type="entry name" value="Winged helix-like DNA-binding domain superfamily/Winged helix DNA-binding domain"/>
    <property type="match status" value="1"/>
</dbReference>